<evidence type="ECO:0000259" key="4">
    <source>
        <dbReference type="Pfam" id="PF01494"/>
    </source>
</evidence>
<dbReference type="InterPro" id="IPR002938">
    <property type="entry name" value="FAD-bd"/>
</dbReference>
<dbReference type="InterPro" id="IPR036188">
    <property type="entry name" value="FAD/NAD-bd_sf"/>
</dbReference>
<proteinExistence type="predicted"/>
<evidence type="ECO:0000256" key="3">
    <source>
        <dbReference type="SAM" id="MobiDB-lite"/>
    </source>
</evidence>
<sequence length="442" mass="47025">MKVLIVGAGIGGLTAALSLDAAGLAREIQVIDAAAELLPLGVGINLLPHATRELIELGLGPELARIAVPTAEVVVMDVFGNRIWRGERGLGAGYDWPQYSVHRGELQALLLAAVRERLGADSVRTGCSFVGAVEDEVLGPVRSQVVDRRTGDVETIASDIVIGADGLNSAVRAQFHPDEGPPRWSGVTMWRGCTEAEPFLTGRSMMWAGSNSKAKFVVYPVSAPRAGSGRALINWVAEVRVADAVAQAPDWNRGGRLEDVAPHFEGWSLAGVDVCALMAASPKILEYPMTDRDPLPFWGRGRVTLLGDAAHPMYPIGSNGGSQAVLDARHLAYELARAKDRAEDPAAGLAAYEAVRRPPTSAIVLANRAFPMDPVLDLVADRAPRGFAAIEDVLDPAEVALIDQALRATTGTDAEELNRRPSLDVRPRRSDSGGEAAAVRRE</sequence>
<comment type="caution">
    <text evidence="5">The sequence shown here is derived from an EMBL/GenBank/DDBJ whole genome shotgun (WGS) entry which is preliminary data.</text>
</comment>
<evidence type="ECO:0000256" key="2">
    <source>
        <dbReference type="ARBA" id="ARBA00023033"/>
    </source>
</evidence>
<dbReference type="PRINTS" id="PR00420">
    <property type="entry name" value="RNGMNOXGNASE"/>
</dbReference>
<dbReference type="Gene3D" id="3.30.9.30">
    <property type="match status" value="1"/>
</dbReference>
<dbReference type="NCBIfam" id="NF005720">
    <property type="entry name" value="PRK07538.1"/>
    <property type="match status" value="1"/>
</dbReference>
<evidence type="ECO:0000313" key="5">
    <source>
        <dbReference type="EMBL" id="GAA2049955.1"/>
    </source>
</evidence>
<feature type="region of interest" description="Disordered" evidence="3">
    <location>
        <begin position="412"/>
        <end position="442"/>
    </location>
</feature>
<dbReference type="Pfam" id="PF01494">
    <property type="entry name" value="FAD_binding_3"/>
    <property type="match status" value="2"/>
</dbReference>
<feature type="domain" description="FAD-binding" evidence="4">
    <location>
        <begin position="298"/>
        <end position="363"/>
    </location>
</feature>
<keyword evidence="2" id="KW-0503">Monooxygenase</keyword>
<dbReference type="PANTHER" id="PTHR13789">
    <property type="entry name" value="MONOOXYGENASE"/>
    <property type="match status" value="1"/>
</dbReference>
<protein>
    <submittedName>
        <fullName evidence="5">Flavin-dependent oxidoreductase</fullName>
    </submittedName>
</protein>
<gene>
    <name evidence="5" type="ORF">GCM10009839_65170</name>
</gene>
<dbReference type="Gene3D" id="3.50.50.60">
    <property type="entry name" value="FAD/NAD(P)-binding domain"/>
    <property type="match status" value="1"/>
</dbReference>
<dbReference type="PANTHER" id="PTHR13789:SF268">
    <property type="entry name" value="5-METHYLPHENAZINE-1-CARBOXYLATE 1-MONOOXYGENASE"/>
    <property type="match status" value="1"/>
</dbReference>
<accession>A0ABP5GTA1</accession>
<keyword evidence="6" id="KW-1185">Reference proteome</keyword>
<feature type="domain" description="FAD-binding" evidence="4">
    <location>
        <begin position="2"/>
        <end position="176"/>
    </location>
</feature>
<dbReference type="RefSeq" id="WP_344669530.1">
    <property type="nucleotide sequence ID" value="NZ_BAAAQN010000048.1"/>
</dbReference>
<keyword evidence="1" id="KW-0560">Oxidoreductase</keyword>
<feature type="compositionally biased region" description="Basic and acidic residues" evidence="3">
    <location>
        <begin position="416"/>
        <end position="442"/>
    </location>
</feature>
<evidence type="ECO:0000313" key="6">
    <source>
        <dbReference type="Proteomes" id="UP001500751"/>
    </source>
</evidence>
<dbReference type="InterPro" id="IPR050493">
    <property type="entry name" value="FAD-dep_Monooxygenase_BioMet"/>
</dbReference>
<dbReference type="Proteomes" id="UP001500751">
    <property type="component" value="Unassembled WGS sequence"/>
</dbReference>
<dbReference type="SUPFAM" id="SSF51905">
    <property type="entry name" value="FAD/NAD(P)-binding domain"/>
    <property type="match status" value="1"/>
</dbReference>
<reference evidence="6" key="1">
    <citation type="journal article" date="2019" name="Int. J. Syst. Evol. Microbiol.">
        <title>The Global Catalogue of Microorganisms (GCM) 10K type strain sequencing project: providing services to taxonomists for standard genome sequencing and annotation.</title>
        <authorList>
            <consortium name="The Broad Institute Genomics Platform"/>
            <consortium name="The Broad Institute Genome Sequencing Center for Infectious Disease"/>
            <person name="Wu L."/>
            <person name="Ma J."/>
        </authorList>
    </citation>
    <scope>NUCLEOTIDE SEQUENCE [LARGE SCALE GENOMIC DNA]</scope>
    <source>
        <strain evidence="6">JCM 16014</strain>
    </source>
</reference>
<dbReference type="SUPFAM" id="SSF54373">
    <property type="entry name" value="FAD-linked reductases, C-terminal domain"/>
    <property type="match status" value="1"/>
</dbReference>
<dbReference type="EMBL" id="BAAAQN010000048">
    <property type="protein sequence ID" value="GAA2049955.1"/>
    <property type="molecule type" value="Genomic_DNA"/>
</dbReference>
<organism evidence="5 6">
    <name type="scientific">Catenulispora yoronensis</name>
    <dbReference type="NCBI Taxonomy" id="450799"/>
    <lineage>
        <taxon>Bacteria</taxon>
        <taxon>Bacillati</taxon>
        <taxon>Actinomycetota</taxon>
        <taxon>Actinomycetes</taxon>
        <taxon>Catenulisporales</taxon>
        <taxon>Catenulisporaceae</taxon>
        <taxon>Catenulispora</taxon>
    </lineage>
</organism>
<evidence type="ECO:0000256" key="1">
    <source>
        <dbReference type="ARBA" id="ARBA00023002"/>
    </source>
</evidence>
<name>A0ABP5GTA1_9ACTN</name>